<sequence length="261" mass="30021">MVIAVLKKVAEAGNLETVRRLAQRLNEIMTFAVNTGLVHANPLSGIKSAFEKPKREHMPTIKPEELPELMLTLNRANLQMITRALIEWQLHTMTRSNEAAKAEWSEIDIENKLWVIPASRMKMKREHTIPLTNQMLDILTLLENFKRPHCPYLFPSHNAPKKHINTETVNKVLRRIGYQNRLVAHGFRALASTTLNEQEFNPDVIEAALAHVDKNAVRKAYNRAEYLKHRIELMCWWSDHIENSAKGSLSVTAEVHFRKAV</sequence>
<accession>A0ABY1HMA6</accession>
<dbReference type="Pfam" id="PF00589">
    <property type="entry name" value="Phage_integrase"/>
    <property type="match status" value="1"/>
</dbReference>
<evidence type="ECO:0000256" key="3">
    <source>
        <dbReference type="ARBA" id="ARBA00023125"/>
    </source>
</evidence>
<evidence type="ECO:0000313" key="6">
    <source>
        <dbReference type="EMBL" id="SGZ04325.1"/>
    </source>
</evidence>
<keyword evidence="4" id="KW-0233">DNA recombination</keyword>
<feature type="domain" description="Tyr recombinase" evidence="5">
    <location>
        <begin position="56"/>
        <end position="235"/>
    </location>
</feature>
<dbReference type="InterPro" id="IPR013762">
    <property type="entry name" value="Integrase-like_cat_sf"/>
</dbReference>
<dbReference type="InterPro" id="IPR002104">
    <property type="entry name" value="Integrase_catalytic"/>
</dbReference>
<comment type="similarity">
    <text evidence="1">Belongs to the 'phage' integrase family.</text>
</comment>
<protein>
    <submittedName>
        <fullName evidence="6">Site-specific recombinase, phage integrase family</fullName>
    </submittedName>
</protein>
<keyword evidence="7" id="KW-1185">Reference proteome</keyword>
<dbReference type="InterPro" id="IPR011010">
    <property type="entry name" value="DNA_brk_join_enz"/>
</dbReference>
<dbReference type="CDD" id="cd00801">
    <property type="entry name" value="INT_P4_C"/>
    <property type="match status" value="1"/>
</dbReference>
<dbReference type="PANTHER" id="PTHR30629">
    <property type="entry name" value="PROPHAGE INTEGRASE"/>
    <property type="match status" value="1"/>
</dbReference>
<comment type="caution">
    <text evidence="6">The sequence shown here is derived from an EMBL/GenBank/DDBJ whole genome shotgun (WGS) entry which is preliminary data.</text>
</comment>
<dbReference type="Gene3D" id="1.10.443.10">
    <property type="entry name" value="Intergrase catalytic core"/>
    <property type="match status" value="1"/>
</dbReference>
<dbReference type="SUPFAM" id="SSF56349">
    <property type="entry name" value="DNA breaking-rejoining enzymes"/>
    <property type="match status" value="1"/>
</dbReference>
<dbReference type="InterPro" id="IPR053876">
    <property type="entry name" value="Phage_int_M"/>
</dbReference>
<keyword evidence="3" id="KW-0238">DNA-binding</keyword>
<reference evidence="6 7" key="1">
    <citation type="submission" date="2016-11" db="EMBL/GenBank/DDBJ databases">
        <authorList>
            <person name="Klemetsen T."/>
        </authorList>
    </citation>
    <scope>NUCLEOTIDE SEQUENCE [LARGE SCALE GENOMIC DNA]</scope>
    <source>
        <strain evidence="6">MT 2528</strain>
    </source>
</reference>
<dbReference type="Gene3D" id="1.10.150.130">
    <property type="match status" value="1"/>
</dbReference>
<gene>
    <name evidence="6" type="ORF">MT2528_4800</name>
</gene>
<organism evidence="6 7">
    <name type="scientific">Moritella viscosa</name>
    <dbReference type="NCBI Taxonomy" id="80854"/>
    <lineage>
        <taxon>Bacteria</taxon>
        <taxon>Pseudomonadati</taxon>
        <taxon>Pseudomonadota</taxon>
        <taxon>Gammaproteobacteria</taxon>
        <taxon>Alteromonadales</taxon>
        <taxon>Moritellaceae</taxon>
        <taxon>Moritella</taxon>
    </lineage>
</organism>
<dbReference type="PROSITE" id="PS51898">
    <property type="entry name" value="TYR_RECOMBINASE"/>
    <property type="match status" value="1"/>
</dbReference>
<dbReference type="InterPro" id="IPR010998">
    <property type="entry name" value="Integrase_recombinase_N"/>
</dbReference>
<evidence type="ECO:0000256" key="2">
    <source>
        <dbReference type="ARBA" id="ARBA00022908"/>
    </source>
</evidence>
<dbReference type="PANTHER" id="PTHR30629:SF6">
    <property type="entry name" value="PROPHAGE INTEGRASE INTA-RELATED"/>
    <property type="match status" value="1"/>
</dbReference>
<dbReference type="Pfam" id="PF22022">
    <property type="entry name" value="Phage_int_M"/>
    <property type="match status" value="1"/>
</dbReference>
<evidence type="ECO:0000256" key="1">
    <source>
        <dbReference type="ARBA" id="ARBA00008857"/>
    </source>
</evidence>
<dbReference type="InterPro" id="IPR050808">
    <property type="entry name" value="Phage_Integrase"/>
</dbReference>
<keyword evidence="2" id="KW-0229">DNA integration</keyword>
<dbReference type="EMBL" id="FPLJ01000145">
    <property type="protein sequence ID" value="SGZ04325.1"/>
    <property type="molecule type" value="Genomic_DNA"/>
</dbReference>
<dbReference type="Proteomes" id="UP000182660">
    <property type="component" value="Unassembled WGS sequence"/>
</dbReference>
<evidence type="ECO:0000313" key="7">
    <source>
        <dbReference type="Proteomes" id="UP000182660"/>
    </source>
</evidence>
<evidence type="ECO:0000256" key="4">
    <source>
        <dbReference type="ARBA" id="ARBA00023172"/>
    </source>
</evidence>
<evidence type="ECO:0000259" key="5">
    <source>
        <dbReference type="PROSITE" id="PS51898"/>
    </source>
</evidence>
<proteinExistence type="inferred from homology"/>
<name>A0ABY1HMA6_9GAMM</name>